<sequence length="273" mass="31442">MGSKISNLISSEPNAESNTGDSSEFDYTMSFVNFSIPDDLLIDILSYVPAEDLIKNCRLVCKDWKSIVDGHSVWKLKCKREKKCIPSISLRNIPNHYYEKIYIHDPYGKNLIQNPYGEEGLAKWVITRNRGDGFIIENPPAGAEPVPQEVGSQSCFATTYYPCMKHQLIDLLENGISEEILQVETTKIKIGEWFAARFDCASEYHLYVALLNENYHENITSFHDCLVDDFRFKYREEQWVGKEWHSVRSQLGKQRSPDLKPIFTKESATLNLK</sequence>
<dbReference type="InterPro" id="IPR039752">
    <property type="entry name" value="F-box_only"/>
</dbReference>
<dbReference type="PANTHER" id="PTHR12125">
    <property type="entry name" value="F-BOX ONLY PROTEIN 6-LIKE PROTEIN"/>
    <property type="match status" value="1"/>
</dbReference>
<feature type="domain" description="FBA" evidence="3">
    <location>
        <begin position="101"/>
        <end position="273"/>
    </location>
</feature>
<reference evidence="4" key="2">
    <citation type="submission" date="2020-06" db="EMBL/GenBank/DDBJ databases">
        <authorList>
            <person name="Sheffer M."/>
        </authorList>
    </citation>
    <scope>NUCLEOTIDE SEQUENCE</scope>
</reference>
<dbReference type="InterPro" id="IPR001810">
    <property type="entry name" value="F-box_dom"/>
</dbReference>
<dbReference type="FunFam" id="2.60.120.260:FF:000012">
    <property type="entry name" value="F-box only protein 2"/>
    <property type="match status" value="1"/>
</dbReference>
<dbReference type="GO" id="GO:0019005">
    <property type="term" value="C:SCF ubiquitin ligase complex"/>
    <property type="evidence" value="ECO:0007669"/>
    <property type="project" value="TreeGrafter"/>
</dbReference>
<evidence type="ECO:0000313" key="4">
    <source>
        <dbReference type="EMBL" id="KAF8794543.1"/>
    </source>
</evidence>
<dbReference type="GO" id="GO:0061630">
    <property type="term" value="F:ubiquitin protein ligase activity"/>
    <property type="evidence" value="ECO:0007669"/>
    <property type="project" value="TreeGrafter"/>
</dbReference>
<dbReference type="InterPro" id="IPR007397">
    <property type="entry name" value="F-box-assoc_dom"/>
</dbReference>
<dbReference type="SMART" id="SM00256">
    <property type="entry name" value="FBOX"/>
    <property type="match status" value="1"/>
</dbReference>
<proteinExistence type="predicted"/>
<accession>A0A8T0G057</accession>
<dbReference type="AlphaFoldDB" id="A0A8T0G057"/>
<evidence type="ECO:0000313" key="5">
    <source>
        <dbReference type="Proteomes" id="UP000807504"/>
    </source>
</evidence>
<dbReference type="Gene3D" id="2.60.120.260">
    <property type="entry name" value="Galactose-binding domain-like"/>
    <property type="match status" value="1"/>
</dbReference>
<comment type="caution">
    <text evidence="4">The sequence shown here is derived from an EMBL/GenBank/DDBJ whole genome shotgun (WGS) entry which is preliminary data.</text>
</comment>
<evidence type="ECO:0000259" key="2">
    <source>
        <dbReference type="PROSITE" id="PS50181"/>
    </source>
</evidence>
<dbReference type="Proteomes" id="UP000807504">
    <property type="component" value="Unassembled WGS sequence"/>
</dbReference>
<dbReference type="FunFam" id="1.20.1280.50:FF:000002">
    <property type="entry name" value="F-box only protein 44"/>
    <property type="match status" value="1"/>
</dbReference>
<dbReference type="GO" id="GO:0036503">
    <property type="term" value="P:ERAD pathway"/>
    <property type="evidence" value="ECO:0007669"/>
    <property type="project" value="TreeGrafter"/>
</dbReference>
<dbReference type="GO" id="GO:0031146">
    <property type="term" value="P:SCF-dependent proteasomal ubiquitin-dependent protein catabolic process"/>
    <property type="evidence" value="ECO:0007669"/>
    <property type="project" value="TreeGrafter"/>
</dbReference>
<dbReference type="Gene3D" id="1.20.1280.50">
    <property type="match status" value="1"/>
</dbReference>
<dbReference type="Pfam" id="PF12937">
    <property type="entry name" value="F-box-like"/>
    <property type="match status" value="1"/>
</dbReference>
<dbReference type="PANTHER" id="PTHR12125:SF5">
    <property type="entry name" value="F-BOX DOMAIN-CONTAINING PROTEIN"/>
    <property type="match status" value="1"/>
</dbReference>
<organism evidence="4 5">
    <name type="scientific">Argiope bruennichi</name>
    <name type="common">Wasp spider</name>
    <name type="synonym">Aranea bruennichi</name>
    <dbReference type="NCBI Taxonomy" id="94029"/>
    <lineage>
        <taxon>Eukaryota</taxon>
        <taxon>Metazoa</taxon>
        <taxon>Ecdysozoa</taxon>
        <taxon>Arthropoda</taxon>
        <taxon>Chelicerata</taxon>
        <taxon>Arachnida</taxon>
        <taxon>Araneae</taxon>
        <taxon>Araneomorphae</taxon>
        <taxon>Entelegynae</taxon>
        <taxon>Araneoidea</taxon>
        <taxon>Araneidae</taxon>
        <taxon>Argiope</taxon>
    </lineage>
</organism>
<feature type="domain" description="F-box" evidence="2">
    <location>
        <begin position="30"/>
        <end position="77"/>
    </location>
</feature>
<name>A0A8T0G057_ARGBR</name>
<dbReference type="EMBL" id="JABXBU010000002">
    <property type="protein sequence ID" value="KAF8794543.1"/>
    <property type="molecule type" value="Genomic_DNA"/>
</dbReference>
<keyword evidence="5" id="KW-1185">Reference proteome</keyword>
<dbReference type="GO" id="GO:0006516">
    <property type="term" value="P:glycoprotein catabolic process"/>
    <property type="evidence" value="ECO:0007669"/>
    <property type="project" value="TreeGrafter"/>
</dbReference>
<reference evidence="4" key="1">
    <citation type="journal article" date="2020" name="bioRxiv">
        <title>Chromosome-level reference genome of the European wasp spider Argiope bruennichi: a resource for studies on range expansion and evolutionary adaptation.</title>
        <authorList>
            <person name="Sheffer M.M."/>
            <person name="Hoppe A."/>
            <person name="Krehenwinkel H."/>
            <person name="Uhl G."/>
            <person name="Kuss A.W."/>
            <person name="Jensen L."/>
            <person name="Jensen C."/>
            <person name="Gillespie R.G."/>
            <person name="Hoff K.J."/>
            <person name="Prost S."/>
        </authorList>
    </citation>
    <scope>NUCLEOTIDE SEQUENCE</scope>
</reference>
<dbReference type="PROSITE" id="PS51114">
    <property type="entry name" value="FBA"/>
    <property type="match status" value="1"/>
</dbReference>
<dbReference type="PROSITE" id="PS50181">
    <property type="entry name" value="FBOX"/>
    <property type="match status" value="1"/>
</dbReference>
<dbReference type="InterPro" id="IPR008979">
    <property type="entry name" value="Galactose-bd-like_sf"/>
</dbReference>
<evidence type="ECO:0000256" key="1">
    <source>
        <dbReference type="SAM" id="MobiDB-lite"/>
    </source>
</evidence>
<protein>
    <submittedName>
        <fullName evidence="4">F-box only protein 17 like protein</fullName>
    </submittedName>
</protein>
<dbReference type="Pfam" id="PF04300">
    <property type="entry name" value="FBA"/>
    <property type="match status" value="1"/>
</dbReference>
<evidence type="ECO:0000259" key="3">
    <source>
        <dbReference type="PROSITE" id="PS51114"/>
    </source>
</evidence>
<dbReference type="SMART" id="SM01198">
    <property type="entry name" value="FBA"/>
    <property type="match status" value="1"/>
</dbReference>
<dbReference type="SUPFAM" id="SSF49785">
    <property type="entry name" value="Galactose-binding domain-like"/>
    <property type="match status" value="1"/>
</dbReference>
<feature type="region of interest" description="Disordered" evidence="1">
    <location>
        <begin position="1"/>
        <end position="21"/>
    </location>
</feature>
<dbReference type="GO" id="GO:0005737">
    <property type="term" value="C:cytoplasm"/>
    <property type="evidence" value="ECO:0007669"/>
    <property type="project" value="UniProtKB-ARBA"/>
</dbReference>
<gene>
    <name evidence="4" type="ORF">HNY73_002517</name>
</gene>
<dbReference type="InterPro" id="IPR036047">
    <property type="entry name" value="F-box-like_dom_sf"/>
</dbReference>
<dbReference type="SUPFAM" id="SSF81383">
    <property type="entry name" value="F-box domain"/>
    <property type="match status" value="1"/>
</dbReference>